<feature type="domain" description="Beta-lactamase-related" evidence="3">
    <location>
        <begin position="27"/>
        <end position="287"/>
    </location>
</feature>
<dbReference type="AlphaFoldDB" id="A0A139H7T3"/>
<proteinExistence type="inferred from homology"/>
<evidence type="ECO:0000256" key="2">
    <source>
        <dbReference type="ARBA" id="ARBA00022801"/>
    </source>
</evidence>
<dbReference type="Gene3D" id="3.40.710.10">
    <property type="entry name" value="DD-peptidase/beta-lactamase superfamily"/>
    <property type="match status" value="1"/>
</dbReference>
<accession>A0A139H7T3</accession>
<evidence type="ECO:0000256" key="1">
    <source>
        <dbReference type="ARBA" id="ARBA00009009"/>
    </source>
</evidence>
<dbReference type="InterPro" id="IPR012338">
    <property type="entry name" value="Beta-lactam/transpept-like"/>
</dbReference>
<sequence>MASFDEQLAAATKRGAATLHGVLIKCVDRNGKTLYSKTAGYDSIEADAKPLREDAVLKVASATKLITSVAFLQCIERGLIALDEPISRILPEFETRDILVSVEGTTCMKRKAANKITARQLLTHTTGLGYWFIHPLLMRWRESGDYKKSNFVETRYDMPLLFEPGEGWLYGCNQDWMAVAVRRLYKTSFEEYLADHVFKPVGCQAPFPTFHISRHPDYKARLMQGLARSKDGGLEPTEFIFGDNPDDEEGGGGLAMTMGDYVAVLQDLISDQPKLLKPETVAMMLEPQIKPEKTEVLKNLLQLRPAWDICSGPVRDEDVNHGLGGLLVQGEAEEIAQPKDLLVWGGSSNIIWFISKQLGVAGFFGTQLQPFSDPKAKELVNSWKKDFWTKYKSGELDVSNRREH</sequence>
<dbReference type="GO" id="GO:0016787">
    <property type="term" value="F:hydrolase activity"/>
    <property type="evidence" value="ECO:0007669"/>
    <property type="project" value="UniProtKB-KW"/>
</dbReference>
<dbReference type="Pfam" id="PF00144">
    <property type="entry name" value="Beta-lactamase"/>
    <property type="match status" value="1"/>
</dbReference>
<comment type="similarity">
    <text evidence="1">Belongs to the class-A beta-lactamase family.</text>
</comment>
<reference evidence="4 5" key="1">
    <citation type="submission" date="2015-07" db="EMBL/GenBank/DDBJ databases">
        <title>Comparative genomics of the Sigatoka disease complex on banana suggests a link between parallel evolutionary changes in Pseudocercospora fijiensis and Pseudocercospora eumusae and increased virulence on the banana host.</title>
        <authorList>
            <person name="Chang T.-C."/>
            <person name="Salvucci A."/>
            <person name="Crous P.W."/>
            <person name="Stergiopoulos I."/>
        </authorList>
    </citation>
    <scope>NUCLEOTIDE SEQUENCE [LARGE SCALE GENOMIC DNA]</scope>
    <source>
        <strain evidence="4 5">CBS 114824</strain>
    </source>
</reference>
<protein>
    <recommendedName>
        <fullName evidence="3">Beta-lactamase-related domain-containing protein</fullName>
    </recommendedName>
</protein>
<dbReference type="Proteomes" id="UP000070133">
    <property type="component" value="Unassembled WGS sequence"/>
</dbReference>
<dbReference type="InterPro" id="IPR050789">
    <property type="entry name" value="Diverse_Enzym_Activities"/>
</dbReference>
<dbReference type="STRING" id="321146.A0A139H7T3"/>
<dbReference type="OrthoDB" id="428260at2759"/>
<dbReference type="PANTHER" id="PTHR43283:SF17">
    <property type="entry name" value="(LOVD), PUTATIVE (AFU_ORTHOLOGUE AFUA_5G00920)-RELATED"/>
    <property type="match status" value="1"/>
</dbReference>
<dbReference type="EMBL" id="LFZN01000113">
    <property type="protein sequence ID" value="KXS98449.1"/>
    <property type="molecule type" value="Genomic_DNA"/>
</dbReference>
<evidence type="ECO:0000313" key="5">
    <source>
        <dbReference type="Proteomes" id="UP000070133"/>
    </source>
</evidence>
<evidence type="ECO:0000259" key="3">
    <source>
        <dbReference type="Pfam" id="PF00144"/>
    </source>
</evidence>
<comment type="caution">
    <text evidence="4">The sequence shown here is derived from an EMBL/GenBank/DDBJ whole genome shotgun (WGS) entry which is preliminary data.</text>
</comment>
<keyword evidence="2" id="KW-0378">Hydrolase</keyword>
<gene>
    <name evidence="4" type="ORF">AC578_8053</name>
</gene>
<evidence type="ECO:0000313" key="4">
    <source>
        <dbReference type="EMBL" id="KXS98449.1"/>
    </source>
</evidence>
<organism evidence="4 5">
    <name type="scientific">Pseudocercospora eumusae</name>
    <dbReference type="NCBI Taxonomy" id="321146"/>
    <lineage>
        <taxon>Eukaryota</taxon>
        <taxon>Fungi</taxon>
        <taxon>Dikarya</taxon>
        <taxon>Ascomycota</taxon>
        <taxon>Pezizomycotina</taxon>
        <taxon>Dothideomycetes</taxon>
        <taxon>Dothideomycetidae</taxon>
        <taxon>Mycosphaerellales</taxon>
        <taxon>Mycosphaerellaceae</taxon>
        <taxon>Pseudocercospora</taxon>
    </lineage>
</organism>
<keyword evidence="5" id="KW-1185">Reference proteome</keyword>
<dbReference type="InterPro" id="IPR001466">
    <property type="entry name" value="Beta-lactam-related"/>
</dbReference>
<dbReference type="PANTHER" id="PTHR43283">
    <property type="entry name" value="BETA-LACTAMASE-RELATED"/>
    <property type="match status" value="1"/>
</dbReference>
<name>A0A139H7T3_9PEZI</name>
<dbReference type="SUPFAM" id="SSF56601">
    <property type="entry name" value="beta-lactamase/transpeptidase-like"/>
    <property type="match status" value="1"/>
</dbReference>